<feature type="transmembrane region" description="Helical" evidence="4">
    <location>
        <begin position="574"/>
        <end position="592"/>
    </location>
</feature>
<keyword evidence="4" id="KW-1133">Transmembrane helix</keyword>
<evidence type="ECO:0000313" key="6">
    <source>
        <dbReference type="Proteomes" id="UP000306102"/>
    </source>
</evidence>
<feature type="region of interest" description="Disordered" evidence="3">
    <location>
        <begin position="1"/>
        <end position="81"/>
    </location>
</feature>
<feature type="coiled-coil region" evidence="2">
    <location>
        <begin position="282"/>
        <end position="316"/>
    </location>
</feature>
<proteinExistence type="predicted"/>
<evidence type="ECO:0000256" key="2">
    <source>
        <dbReference type="SAM" id="Coils"/>
    </source>
</evidence>
<dbReference type="EMBL" id="SDRB02011464">
    <property type="protein sequence ID" value="THG01223.1"/>
    <property type="molecule type" value="Genomic_DNA"/>
</dbReference>
<evidence type="ECO:0000256" key="1">
    <source>
        <dbReference type="ARBA" id="ARBA00023054"/>
    </source>
</evidence>
<dbReference type="PANTHER" id="PTHR31342">
    <property type="entry name" value="PROTEIN CHUP1, CHLOROPLASTIC"/>
    <property type="match status" value="1"/>
</dbReference>
<reference evidence="5 6" key="1">
    <citation type="journal article" date="2018" name="Proc. Natl. Acad. Sci. U.S.A.">
        <title>Draft genome sequence of Camellia sinensis var. sinensis provides insights into the evolution of the tea genome and tea quality.</title>
        <authorList>
            <person name="Wei C."/>
            <person name="Yang H."/>
            <person name="Wang S."/>
            <person name="Zhao J."/>
            <person name="Liu C."/>
            <person name="Gao L."/>
            <person name="Xia E."/>
            <person name="Lu Y."/>
            <person name="Tai Y."/>
            <person name="She G."/>
            <person name="Sun J."/>
            <person name="Cao H."/>
            <person name="Tong W."/>
            <person name="Gao Q."/>
            <person name="Li Y."/>
            <person name="Deng W."/>
            <person name="Jiang X."/>
            <person name="Wang W."/>
            <person name="Chen Q."/>
            <person name="Zhang S."/>
            <person name="Li H."/>
            <person name="Wu J."/>
            <person name="Wang P."/>
            <person name="Li P."/>
            <person name="Shi C."/>
            <person name="Zheng F."/>
            <person name="Jian J."/>
            <person name="Huang B."/>
            <person name="Shan D."/>
            <person name="Shi M."/>
            <person name="Fang C."/>
            <person name="Yue Y."/>
            <person name="Li F."/>
            <person name="Li D."/>
            <person name="Wei S."/>
            <person name="Han B."/>
            <person name="Jiang C."/>
            <person name="Yin Y."/>
            <person name="Xia T."/>
            <person name="Zhang Z."/>
            <person name="Bennetzen J.L."/>
            <person name="Zhao S."/>
            <person name="Wan X."/>
        </authorList>
    </citation>
    <scope>NUCLEOTIDE SEQUENCE [LARGE SCALE GENOMIC DNA]</scope>
    <source>
        <strain evidence="6">cv. Shuchazao</strain>
        <tissue evidence="5">Leaf</tissue>
    </source>
</reference>
<keyword evidence="1 2" id="KW-0175">Coiled coil</keyword>
<dbReference type="AlphaFoldDB" id="A0A4S4DEW0"/>
<protein>
    <recommendedName>
        <fullName evidence="7">Protein CHUP1, chloroplastic</fullName>
    </recommendedName>
</protein>
<feature type="compositionally biased region" description="Polar residues" evidence="3">
    <location>
        <begin position="7"/>
        <end position="16"/>
    </location>
</feature>
<feature type="compositionally biased region" description="Low complexity" evidence="3">
    <location>
        <begin position="363"/>
        <end position="388"/>
    </location>
</feature>
<dbReference type="InterPro" id="IPR040265">
    <property type="entry name" value="CHUP1/IPGA1-like"/>
</dbReference>
<dbReference type="GO" id="GO:0055028">
    <property type="term" value="C:cortical microtubule"/>
    <property type="evidence" value="ECO:0007669"/>
    <property type="project" value="TreeGrafter"/>
</dbReference>
<feature type="coiled-coil region" evidence="2">
    <location>
        <begin position="96"/>
        <end position="195"/>
    </location>
</feature>
<dbReference type="Proteomes" id="UP000306102">
    <property type="component" value="Unassembled WGS sequence"/>
</dbReference>
<name>A0A4S4DEW0_CAMSN</name>
<evidence type="ECO:0000256" key="4">
    <source>
        <dbReference type="SAM" id="Phobius"/>
    </source>
</evidence>
<organism evidence="5 6">
    <name type="scientific">Camellia sinensis var. sinensis</name>
    <name type="common">China tea</name>
    <dbReference type="NCBI Taxonomy" id="542762"/>
    <lineage>
        <taxon>Eukaryota</taxon>
        <taxon>Viridiplantae</taxon>
        <taxon>Streptophyta</taxon>
        <taxon>Embryophyta</taxon>
        <taxon>Tracheophyta</taxon>
        <taxon>Spermatophyta</taxon>
        <taxon>Magnoliopsida</taxon>
        <taxon>eudicotyledons</taxon>
        <taxon>Gunneridae</taxon>
        <taxon>Pentapetalae</taxon>
        <taxon>asterids</taxon>
        <taxon>Ericales</taxon>
        <taxon>Theaceae</taxon>
        <taxon>Camellia</taxon>
    </lineage>
</organism>
<accession>A0A4S4DEW0</accession>
<feature type="region of interest" description="Disordered" evidence="3">
    <location>
        <begin position="353"/>
        <end position="388"/>
    </location>
</feature>
<keyword evidence="6" id="KW-1185">Reference proteome</keyword>
<comment type="caution">
    <text evidence="5">The sequence shown here is derived from an EMBL/GenBank/DDBJ whole genome shotgun (WGS) entry which is preliminary data.</text>
</comment>
<dbReference type="PANTHER" id="PTHR31342:SF35">
    <property type="entry name" value="PROTEIN CHUP1, CHLOROPLASTIC-LIKE"/>
    <property type="match status" value="1"/>
</dbReference>
<evidence type="ECO:0000313" key="5">
    <source>
        <dbReference type="EMBL" id="THG01223.1"/>
    </source>
</evidence>
<gene>
    <name evidence="5" type="ORF">TEA_016895</name>
</gene>
<keyword evidence="4" id="KW-0472">Membrane</keyword>
<keyword evidence="4" id="KW-0812">Transmembrane</keyword>
<feature type="coiled-coil region" evidence="2">
    <location>
        <begin position="229"/>
        <end position="256"/>
    </location>
</feature>
<sequence length="595" mass="68054">MAEIKQRTNQTEQRIGTRSPLLLQDRNPLLQDRNRFSSMIGTRSPPSPPRSEPPLVESKQEEEATSNTSKSKHIFKQNDSENSDIMSIESQIYAEELNNVIEIEKLKNEIKEMEERRAILEVKLLEFYGLRDQKFNIARMQSHLEAKIAEIDILNVTIDTLQAERKKLIEEIKQHQLAENELEIARKMILELEAKLCVDASRMKGKLKMIKEQVYGIQMEETLVSDSRVENRLRLLKDLEMEVVEMKRRGREIQLEKRELAIKLSASQAGAALSNMTQIKIIAEIESEKSNLRLANEELLKQVDRLQRNRFGMVEELMYQRWLNACLRFETQNSQNPQPKTPKTDFLRKNSSSEFHKKNEQPSSDSTLDSISSSESDENTSSTIDSSSSSQKCVRKKFSLIHKITRLGARKDETGSIQSPGLIRRFSTSSVHLNMAMPKNEQHNAFITPSRRENVQVPEASLNFRRTRRVSFNDSIQTLASSTFEAMPKSVNNEKTSAERLENSTTFRLEGEKSEFSSAAIFSCIEGESASNLSKKDDQNVHNDEGNNVISKSGTAMEELGRPNVPPIHGDQNFMHLVAAFLFLLLVLLVFFQVY</sequence>
<evidence type="ECO:0000256" key="3">
    <source>
        <dbReference type="SAM" id="MobiDB-lite"/>
    </source>
</evidence>
<evidence type="ECO:0008006" key="7">
    <source>
        <dbReference type="Google" id="ProtNLM"/>
    </source>
</evidence>
<dbReference type="GO" id="GO:0072699">
    <property type="term" value="P:protein localization to cortical microtubule cytoskeleton"/>
    <property type="evidence" value="ECO:0007669"/>
    <property type="project" value="TreeGrafter"/>
</dbReference>